<dbReference type="InterPro" id="IPR031100">
    <property type="entry name" value="LOG_fam"/>
</dbReference>
<dbReference type="OrthoDB" id="9801098at2"/>
<keyword evidence="3" id="KW-0203">Cytokinin biosynthesis</keyword>
<evidence type="ECO:0000313" key="5">
    <source>
        <dbReference type="Proteomes" id="UP000032749"/>
    </source>
</evidence>
<gene>
    <name evidence="4" type="ORF">OLEAN_C35050</name>
</gene>
<evidence type="ECO:0000313" key="4">
    <source>
        <dbReference type="EMBL" id="CCK77681.1"/>
    </source>
</evidence>
<dbReference type="Gene3D" id="3.40.50.450">
    <property type="match status" value="1"/>
</dbReference>
<evidence type="ECO:0000256" key="2">
    <source>
        <dbReference type="ARBA" id="ARBA00006763"/>
    </source>
</evidence>
<reference evidence="4 5" key="1">
    <citation type="journal article" date="2013" name="Nat. Commun.">
        <title>Genome sequence and functional genomic analysis of the oil-degrading bacterium Oleispira antarctica.</title>
        <authorList>
            <person name="Kube M."/>
            <person name="Chernikova T.N."/>
            <person name="Al-Ramahi Y."/>
            <person name="Beloqui A."/>
            <person name="Lopez-Cortez N."/>
            <person name="Guazzaroni M.E."/>
            <person name="Heipieper H.J."/>
            <person name="Klages S."/>
            <person name="Kotsyurbenko O.R."/>
            <person name="Langer I."/>
            <person name="Nechitaylo T.Y."/>
            <person name="Lunsdorf H."/>
            <person name="Fernandez M."/>
            <person name="Juarez S."/>
            <person name="Ciordia S."/>
            <person name="Singer A."/>
            <person name="Kagan O."/>
            <person name="Egorova O."/>
            <person name="Petit P.A."/>
            <person name="Stogios P."/>
            <person name="Kim Y."/>
            <person name="Tchigvintsev A."/>
            <person name="Flick R."/>
            <person name="Denaro R."/>
            <person name="Genovese M."/>
            <person name="Albar J.P."/>
            <person name="Reva O.N."/>
            <person name="Martinez-Gomariz M."/>
            <person name="Tran H."/>
            <person name="Ferrer M."/>
            <person name="Savchenko A."/>
            <person name="Yakunin A.F."/>
            <person name="Yakimov M.M."/>
            <person name="Golyshina O.V."/>
            <person name="Reinhardt R."/>
            <person name="Golyshin P.N."/>
        </authorList>
    </citation>
    <scope>NUCLEOTIDE SEQUENCE [LARGE SCALE GENOMIC DNA]</scope>
</reference>
<dbReference type="AlphaFoldDB" id="R4YR40"/>
<comment type="catalytic activity">
    <reaction evidence="1">
        <text>AMP + H2O = D-ribose 5-phosphate + adenine</text>
        <dbReference type="Rhea" id="RHEA:20129"/>
        <dbReference type="ChEBI" id="CHEBI:15377"/>
        <dbReference type="ChEBI" id="CHEBI:16708"/>
        <dbReference type="ChEBI" id="CHEBI:78346"/>
        <dbReference type="ChEBI" id="CHEBI:456215"/>
        <dbReference type="EC" id="3.2.2.4"/>
    </reaction>
</comment>
<dbReference type="PATRIC" id="fig|698738.3.peg.3647"/>
<evidence type="ECO:0000256" key="1">
    <source>
        <dbReference type="ARBA" id="ARBA00000274"/>
    </source>
</evidence>
<dbReference type="HOGENOM" id="CLU_058336_4_2_6"/>
<dbReference type="InterPro" id="IPR005269">
    <property type="entry name" value="LOG"/>
</dbReference>
<dbReference type="PANTHER" id="PTHR31223">
    <property type="entry name" value="LOG FAMILY PROTEIN YJL055W"/>
    <property type="match status" value="1"/>
</dbReference>
<dbReference type="EC" id="3.2.2.n1" evidence="3"/>
<dbReference type="GO" id="GO:0005829">
    <property type="term" value="C:cytosol"/>
    <property type="evidence" value="ECO:0007669"/>
    <property type="project" value="TreeGrafter"/>
</dbReference>
<sequence length="184" mass="20280">MKSICVFLGANMGSNPIYAETIKQLGAELAKRQITCVYGGSNTGLMKVLADSVLAEGGKVIGITVKNLHDKEIFHNGLSELHVTETMHQRKAMMAERAEGFITFAGGLGTLEEFFEVYTWKKLGFHNKPCALLDVNNYFAPMLAMLAHSEAEGFVLPTDKNLLIRSDNVDELLAKMFAHNKART</sequence>
<keyword evidence="3" id="KW-0378">Hydrolase</keyword>
<name>R4YR40_OLEAN</name>
<evidence type="ECO:0000256" key="3">
    <source>
        <dbReference type="RuleBase" id="RU363015"/>
    </source>
</evidence>
<dbReference type="PANTHER" id="PTHR31223:SF70">
    <property type="entry name" value="LOG FAMILY PROTEIN YJL055W"/>
    <property type="match status" value="1"/>
</dbReference>
<dbReference type="Pfam" id="PF03641">
    <property type="entry name" value="Lysine_decarbox"/>
    <property type="match status" value="1"/>
</dbReference>
<dbReference type="STRING" id="698738.OLEAN_C35050"/>
<dbReference type="SUPFAM" id="SSF102405">
    <property type="entry name" value="MCP/YpsA-like"/>
    <property type="match status" value="1"/>
</dbReference>
<keyword evidence="5" id="KW-1185">Reference proteome</keyword>
<dbReference type="EMBL" id="FO203512">
    <property type="protein sequence ID" value="CCK77681.1"/>
    <property type="molecule type" value="Genomic_DNA"/>
</dbReference>
<dbReference type="GO" id="GO:0009691">
    <property type="term" value="P:cytokinin biosynthetic process"/>
    <property type="evidence" value="ECO:0007669"/>
    <property type="project" value="UniProtKB-UniRule"/>
</dbReference>
<organism evidence="4 5">
    <name type="scientific">Oleispira antarctica RB-8</name>
    <dbReference type="NCBI Taxonomy" id="698738"/>
    <lineage>
        <taxon>Bacteria</taxon>
        <taxon>Pseudomonadati</taxon>
        <taxon>Pseudomonadota</taxon>
        <taxon>Gammaproteobacteria</taxon>
        <taxon>Oceanospirillales</taxon>
        <taxon>Oceanospirillaceae</taxon>
        <taxon>Oleispira</taxon>
    </lineage>
</organism>
<accession>R4YR40</accession>
<proteinExistence type="inferred from homology"/>
<protein>
    <recommendedName>
        <fullName evidence="3">Cytokinin riboside 5'-monophosphate phosphoribohydrolase</fullName>
        <ecNumber evidence="3">3.2.2.n1</ecNumber>
    </recommendedName>
</protein>
<dbReference type="Proteomes" id="UP000032749">
    <property type="component" value="Chromosome"/>
</dbReference>
<dbReference type="NCBIfam" id="TIGR00730">
    <property type="entry name" value="Rossman fold protein, TIGR00730 family"/>
    <property type="match status" value="1"/>
</dbReference>
<comment type="similarity">
    <text evidence="2 3">Belongs to the LOG family.</text>
</comment>
<dbReference type="KEGG" id="oai:OLEAN_C35050"/>
<dbReference type="GO" id="GO:0008714">
    <property type="term" value="F:AMP nucleosidase activity"/>
    <property type="evidence" value="ECO:0007669"/>
    <property type="project" value="UniProtKB-EC"/>
</dbReference>